<dbReference type="EnsemblMetazoa" id="GBRI022535-RA">
    <property type="protein sequence ID" value="GBRI022535-PA"/>
    <property type="gene ID" value="GBRI022535"/>
</dbReference>
<organism evidence="2 3">
    <name type="scientific">Glossina brevipalpis</name>
    <dbReference type="NCBI Taxonomy" id="37001"/>
    <lineage>
        <taxon>Eukaryota</taxon>
        <taxon>Metazoa</taxon>
        <taxon>Ecdysozoa</taxon>
        <taxon>Arthropoda</taxon>
        <taxon>Hexapoda</taxon>
        <taxon>Insecta</taxon>
        <taxon>Pterygota</taxon>
        <taxon>Neoptera</taxon>
        <taxon>Endopterygota</taxon>
        <taxon>Diptera</taxon>
        <taxon>Brachycera</taxon>
        <taxon>Muscomorpha</taxon>
        <taxon>Hippoboscoidea</taxon>
        <taxon>Glossinidae</taxon>
        <taxon>Glossina</taxon>
    </lineage>
</organism>
<feature type="compositionally biased region" description="Basic and acidic residues" evidence="1">
    <location>
        <begin position="46"/>
        <end position="62"/>
    </location>
</feature>
<protein>
    <submittedName>
        <fullName evidence="2">Uncharacterized protein</fullName>
    </submittedName>
</protein>
<sequence>MSARRKFKKEIAKELEEKAEFIVNYDDDEYALFEKQILDLNFEKSEASHRDHDVNGKEETFKVKQSSRKPLGPKKDKQSAENFFRSMKAIFIEKELKELKNEKEAVKINNQESSLTHLDLQTLKNNQSSMSEEKENPKSFQGKHCGTESKEITNRITVKSIETKFENRTENSVQITDKIGFRTANGKDISISEKGKKRLEGLLKELNQSASDDNT</sequence>
<dbReference type="VEuPathDB" id="VectorBase:GBRI022535"/>
<evidence type="ECO:0000256" key="1">
    <source>
        <dbReference type="SAM" id="MobiDB-lite"/>
    </source>
</evidence>
<accession>A0A1A9WK07</accession>
<feature type="region of interest" description="Disordered" evidence="1">
    <location>
        <begin position="114"/>
        <end position="148"/>
    </location>
</feature>
<feature type="region of interest" description="Disordered" evidence="1">
    <location>
        <begin position="46"/>
        <end position="80"/>
    </location>
</feature>
<reference evidence="3" key="1">
    <citation type="submission" date="2014-03" db="EMBL/GenBank/DDBJ databases">
        <authorList>
            <person name="Aksoy S."/>
            <person name="Warren W."/>
            <person name="Wilson R.K."/>
        </authorList>
    </citation>
    <scope>NUCLEOTIDE SEQUENCE [LARGE SCALE GENOMIC DNA]</scope>
    <source>
        <strain evidence="3">IAEA</strain>
    </source>
</reference>
<proteinExistence type="predicted"/>
<dbReference type="PROSITE" id="PS50138">
    <property type="entry name" value="BRCA2_REPEAT"/>
    <property type="match status" value="1"/>
</dbReference>
<name>A0A1A9WK07_9MUSC</name>
<dbReference type="InterPro" id="IPR002093">
    <property type="entry name" value="BRCA2_repeat"/>
</dbReference>
<dbReference type="Proteomes" id="UP000091820">
    <property type="component" value="Unassembled WGS sequence"/>
</dbReference>
<reference evidence="2" key="2">
    <citation type="submission" date="2020-05" db="UniProtKB">
        <authorList>
            <consortium name="EnsemblMetazoa"/>
        </authorList>
    </citation>
    <scope>IDENTIFICATION</scope>
    <source>
        <strain evidence="2">IAEA</strain>
    </source>
</reference>
<dbReference type="AlphaFoldDB" id="A0A1A9WK07"/>
<keyword evidence="3" id="KW-1185">Reference proteome</keyword>
<evidence type="ECO:0000313" key="3">
    <source>
        <dbReference type="Proteomes" id="UP000091820"/>
    </source>
</evidence>
<evidence type="ECO:0000313" key="2">
    <source>
        <dbReference type="EnsemblMetazoa" id="GBRI022535-PA"/>
    </source>
</evidence>